<comment type="caution">
    <text evidence="1">The sequence shown here is derived from an EMBL/GenBank/DDBJ whole genome shotgun (WGS) entry which is preliminary data.</text>
</comment>
<proteinExistence type="predicted"/>
<accession>A0A0N0UHW9</accession>
<gene>
    <name evidence="1" type="ORF">AMS66_12815</name>
</gene>
<organism evidence="1 2">
    <name type="scientific">Paenibacillus xylanivorans</name>
    <dbReference type="NCBI Taxonomy" id="1705561"/>
    <lineage>
        <taxon>Bacteria</taxon>
        <taxon>Bacillati</taxon>
        <taxon>Bacillota</taxon>
        <taxon>Bacilli</taxon>
        <taxon>Bacillales</taxon>
        <taxon>Paenibacillaceae</taxon>
        <taxon>Paenibacillus</taxon>
    </lineage>
</organism>
<dbReference type="PATRIC" id="fig|1705561.3.peg.2466"/>
<dbReference type="RefSeq" id="WP_053781177.1">
    <property type="nucleotide sequence ID" value="NZ_LITU01000056.1"/>
</dbReference>
<evidence type="ECO:0000313" key="1">
    <source>
        <dbReference type="EMBL" id="KOY16084.1"/>
    </source>
</evidence>
<keyword evidence="2" id="KW-1185">Reference proteome</keyword>
<dbReference type="Proteomes" id="UP000037688">
    <property type="component" value="Unassembled WGS sequence"/>
</dbReference>
<name>A0A0N0UHW9_9BACL</name>
<reference evidence="1 2" key="1">
    <citation type="submission" date="2015-08" db="EMBL/GenBank/DDBJ databases">
        <title>Draft genome sequence of cellulolytic and xylanolytic Paenibacillus sp. A59, isolated from a decaying forest soil from Patagonia, Argentina.</title>
        <authorList>
            <person name="Ghio S."/>
            <person name="Caceres A.M."/>
            <person name="Talia P."/>
            <person name="Grasso D."/>
            <person name="Campos E."/>
        </authorList>
    </citation>
    <scope>NUCLEOTIDE SEQUENCE [LARGE SCALE GENOMIC DNA]</scope>
    <source>
        <strain evidence="1 2">A59</strain>
    </source>
</reference>
<dbReference type="EMBL" id="LITU01000056">
    <property type="protein sequence ID" value="KOY16084.1"/>
    <property type="molecule type" value="Genomic_DNA"/>
</dbReference>
<sequence>MPTQRRLETDADFQEAMEMKYKVRVFKDNHQIDSGGIIIRFDNNTIVVQSSVSDLAYHSRTACELFEIRK</sequence>
<dbReference type="AlphaFoldDB" id="A0A0N0UHW9"/>
<dbReference type="OrthoDB" id="2638183at2"/>
<protein>
    <submittedName>
        <fullName evidence="1">Uncharacterized protein</fullName>
    </submittedName>
</protein>
<evidence type="ECO:0000313" key="2">
    <source>
        <dbReference type="Proteomes" id="UP000037688"/>
    </source>
</evidence>